<feature type="non-terminal residue" evidence="2">
    <location>
        <position position="92"/>
    </location>
</feature>
<evidence type="ECO:0000256" key="1">
    <source>
        <dbReference type="SAM" id="MobiDB-lite"/>
    </source>
</evidence>
<name>A0A381YCG6_9ZZZZ</name>
<protein>
    <recommendedName>
        <fullName evidence="3">Zinc finger/thioredoxin putative domain-containing protein</fullName>
    </recommendedName>
</protein>
<dbReference type="AlphaFoldDB" id="A0A381YCG6"/>
<organism evidence="2">
    <name type="scientific">marine metagenome</name>
    <dbReference type="NCBI Taxonomy" id="408172"/>
    <lineage>
        <taxon>unclassified sequences</taxon>
        <taxon>metagenomes</taxon>
        <taxon>ecological metagenomes</taxon>
    </lineage>
</organism>
<evidence type="ECO:0000313" key="2">
    <source>
        <dbReference type="EMBL" id="SVA74694.1"/>
    </source>
</evidence>
<sequence>MRNSESARLLTRCVACETISPVTIEALSTEAGLIHCKDCGIMFNATWNLVDEAPNPVCSASPAAPTANPDTFVEPDTQRESPGFAEGEHLFT</sequence>
<gene>
    <name evidence="2" type="ORF">METZ01_LOCUS127548</name>
</gene>
<proteinExistence type="predicted"/>
<feature type="region of interest" description="Disordered" evidence="1">
    <location>
        <begin position="60"/>
        <end position="92"/>
    </location>
</feature>
<reference evidence="2" key="1">
    <citation type="submission" date="2018-05" db="EMBL/GenBank/DDBJ databases">
        <authorList>
            <person name="Lanie J.A."/>
            <person name="Ng W.-L."/>
            <person name="Kazmierczak K.M."/>
            <person name="Andrzejewski T.M."/>
            <person name="Davidsen T.M."/>
            <person name="Wayne K.J."/>
            <person name="Tettelin H."/>
            <person name="Glass J.I."/>
            <person name="Rusch D."/>
            <person name="Podicherti R."/>
            <person name="Tsui H.-C.T."/>
            <person name="Winkler M.E."/>
        </authorList>
    </citation>
    <scope>NUCLEOTIDE SEQUENCE</scope>
</reference>
<dbReference type="EMBL" id="UINC01017895">
    <property type="protein sequence ID" value="SVA74694.1"/>
    <property type="molecule type" value="Genomic_DNA"/>
</dbReference>
<evidence type="ECO:0008006" key="3">
    <source>
        <dbReference type="Google" id="ProtNLM"/>
    </source>
</evidence>
<accession>A0A381YCG6</accession>